<dbReference type="SUPFAM" id="SSF52777">
    <property type="entry name" value="CoA-dependent acyltransferases"/>
    <property type="match status" value="1"/>
</dbReference>
<dbReference type="GO" id="GO:0016747">
    <property type="term" value="F:acyltransferase activity, transferring groups other than amino-acyl groups"/>
    <property type="evidence" value="ECO:0007669"/>
    <property type="project" value="TreeGrafter"/>
</dbReference>
<organism evidence="3 4">
    <name type="scientific">Sporormia fimetaria CBS 119925</name>
    <dbReference type="NCBI Taxonomy" id="1340428"/>
    <lineage>
        <taxon>Eukaryota</taxon>
        <taxon>Fungi</taxon>
        <taxon>Dikarya</taxon>
        <taxon>Ascomycota</taxon>
        <taxon>Pezizomycotina</taxon>
        <taxon>Dothideomycetes</taxon>
        <taxon>Pleosporomycetidae</taxon>
        <taxon>Pleosporales</taxon>
        <taxon>Sporormiaceae</taxon>
        <taxon>Sporormia</taxon>
    </lineage>
</organism>
<evidence type="ECO:0000313" key="3">
    <source>
        <dbReference type="EMBL" id="KAF2746106.1"/>
    </source>
</evidence>
<gene>
    <name evidence="3" type="ORF">M011DRAFT_446169</name>
</gene>
<name>A0A6A6V888_9PLEO</name>
<dbReference type="Gene3D" id="3.30.559.10">
    <property type="entry name" value="Chloramphenicol acetyltransferase-like domain"/>
    <property type="match status" value="2"/>
</dbReference>
<dbReference type="EMBL" id="MU006579">
    <property type="protein sequence ID" value="KAF2746106.1"/>
    <property type="molecule type" value="Genomic_DNA"/>
</dbReference>
<evidence type="ECO:0000313" key="4">
    <source>
        <dbReference type="Proteomes" id="UP000799440"/>
    </source>
</evidence>
<dbReference type="InterPro" id="IPR023213">
    <property type="entry name" value="CAT-like_dom_sf"/>
</dbReference>
<dbReference type="AlphaFoldDB" id="A0A6A6V888"/>
<dbReference type="PANTHER" id="PTHR31642:SF11">
    <property type="entry name" value="SHIKIMATE O-HYDROXYCINNAMOYLTRANSFERASE"/>
    <property type="match status" value="1"/>
</dbReference>
<dbReference type="Pfam" id="PF02458">
    <property type="entry name" value="Transferase"/>
    <property type="match status" value="1"/>
</dbReference>
<dbReference type="InterPro" id="IPR050317">
    <property type="entry name" value="Plant_Fungal_Acyltransferase"/>
</dbReference>
<sequence length="499" mass="54530">MDTNPAFPNEGVSVLSKCFLQRAHQLIIPPPQSPFKLGPFDQLGPPMIPIAIVNAYKHPNASQESTPEHNDFLNLPRLHLAIQRLLDYYPHLTGRLHFNPTDGTPEINRVDTGVEVISAHSNLTIHDLTDSQTGRVLVTHLPGSGSLLIPPFTSTLEAVCKHSILTIQHTRFACGSVALGFRVHHIVTDAEGFFQLIANLAELYRGLCEPDANVDTVQLSHPPHITSYLSDVHMSESDRKAAQSFEPSLFTLGPSHGGATAGAEEITSYLDDPTGPRVTGRVHRFSGAELAVLKQKAVDPNGAGWTSTFSALSAHLLQRVYQARVKLHQIPSLPRGFLTTINLRPGNRLGLPSHYAPNAILSTHTTFPHPFLLSSPLYTLASQIHTLTHSPSLSTSQIEKTAKWIAAQEDKRRIRPALLESIGGGGGVFMVTQWNRFDMYGSVFDGERPVLSTAPWTRISLVDGFAFFLGTGEEEGEEGGVDVNLALGEEVWEGFEWGV</sequence>
<evidence type="ECO:0008006" key="5">
    <source>
        <dbReference type="Google" id="ProtNLM"/>
    </source>
</evidence>
<dbReference type="Proteomes" id="UP000799440">
    <property type="component" value="Unassembled WGS sequence"/>
</dbReference>
<keyword evidence="4" id="KW-1185">Reference proteome</keyword>
<keyword evidence="2" id="KW-0012">Acyltransferase</keyword>
<evidence type="ECO:0000256" key="1">
    <source>
        <dbReference type="ARBA" id="ARBA00022679"/>
    </source>
</evidence>
<accession>A0A6A6V888</accession>
<dbReference type="OrthoDB" id="444127at2759"/>
<keyword evidence="1" id="KW-0808">Transferase</keyword>
<protein>
    <recommendedName>
        <fullName evidence="5">Transferase family protein</fullName>
    </recommendedName>
</protein>
<evidence type="ECO:0000256" key="2">
    <source>
        <dbReference type="ARBA" id="ARBA00023315"/>
    </source>
</evidence>
<proteinExistence type="predicted"/>
<reference evidence="3" key="1">
    <citation type="journal article" date="2020" name="Stud. Mycol.">
        <title>101 Dothideomycetes genomes: a test case for predicting lifestyles and emergence of pathogens.</title>
        <authorList>
            <person name="Haridas S."/>
            <person name="Albert R."/>
            <person name="Binder M."/>
            <person name="Bloem J."/>
            <person name="Labutti K."/>
            <person name="Salamov A."/>
            <person name="Andreopoulos B."/>
            <person name="Baker S."/>
            <person name="Barry K."/>
            <person name="Bills G."/>
            <person name="Bluhm B."/>
            <person name="Cannon C."/>
            <person name="Castanera R."/>
            <person name="Culley D."/>
            <person name="Daum C."/>
            <person name="Ezra D."/>
            <person name="Gonzalez J."/>
            <person name="Henrissat B."/>
            <person name="Kuo A."/>
            <person name="Liang C."/>
            <person name="Lipzen A."/>
            <person name="Lutzoni F."/>
            <person name="Magnuson J."/>
            <person name="Mondo S."/>
            <person name="Nolan M."/>
            <person name="Ohm R."/>
            <person name="Pangilinan J."/>
            <person name="Park H.-J."/>
            <person name="Ramirez L."/>
            <person name="Alfaro M."/>
            <person name="Sun H."/>
            <person name="Tritt A."/>
            <person name="Yoshinaga Y."/>
            <person name="Zwiers L.-H."/>
            <person name="Turgeon B."/>
            <person name="Goodwin S."/>
            <person name="Spatafora J."/>
            <person name="Crous P."/>
            <person name="Grigoriev I."/>
        </authorList>
    </citation>
    <scope>NUCLEOTIDE SEQUENCE</scope>
    <source>
        <strain evidence="3">CBS 119925</strain>
    </source>
</reference>
<dbReference type="PANTHER" id="PTHR31642">
    <property type="entry name" value="TRICHOTHECENE 3-O-ACETYLTRANSFERASE"/>
    <property type="match status" value="1"/>
</dbReference>